<protein>
    <submittedName>
        <fullName evidence="1">Uncharacterized protein</fullName>
    </submittedName>
</protein>
<gene>
    <name evidence="1" type="ORF">FBZ93_10530</name>
</gene>
<dbReference type="AlphaFoldDB" id="A0A560LXP4"/>
<evidence type="ECO:0000313" key="2">
    <source>
        <dbReference type="Proteomes" id="UP000321304"/>
    </source>
</evidence>
<reference evidence="1 2" key="1">
    <citation type="submission" date="2019-06" db="EMBL/GenBank/DDBJ databases">
        <title>Genomic Encyclopedia of Type Strains, Phase IV (KMG-V): Genome sequencing to study the core and pangenomes of soil and plant-associated prokaryotes.</title>
        <authorList>
            <person name="Whitman W."/>
        </authorList>
    </citation>
    <scope>NUCLEOTIDE SEQUENCE [LARGE SCALE GENOMIC DNA]</scope>
    <source>
        <strain evidence="1 2">BR 10355</strain>
    </source>
</reference>
<keyword evidence="2" id="KW-1185">Reference proteome</keyword>
<organism evidence="1 2">
    <name type="scientific">Bradyrhizobium macuxiense</name>
    <dbReference type="NCBI Taxonomy" id="1755647"/>
    <lineage>
        <taxon>Bacteria</taxon>
        <taxon>Pseudomonadati</taxon>
        <taxon>Pseudomonadota</taxon>
        <taxon>Alphaproteobacteria</taxon>
        <taxon>Hyphomicrobiales</taxon>
        <taxon>Nitrobacteraceae</taxon>
        <taxon>Bradyrhizobium</taxon>
    </lineage>
</organism>
<comment type="caution">
    <text evidence="1">The sequence shown here is derived from an EMBL/GenBank/DDBJ whole genome shotgun (WGS) entry which is preliminary data.</text>
</comment>
<accession>A0A560LXP4</accession>
<name>A0A560LXP4_9BRAD</name>
<dbReference type="EMBL" id="VITY01000005">
    <property type="protein sequence ID" value="TWC00238.1"/>
    <property type="molecule type" value="Genomic_DNA"/>
</dbReference>
<sequence length="108" mass="12253">MLLKYDSAIWTRAKNRLVIHRQAPACYRQVACQSTEQGGFAATGWAEHANQLTGRDCEIEIANSLKGVSAIPERDRYTLDADTSDRSRRNIRYPNIHRATVGCRYGIR</sequence>
<dbReference type="Proteomes" id="UP000321304">
    <property type="component" value="Unassembled WGS sequence"/>
</dbReference>
<proteinExistence type="predicted"/>
<evidence type="ECO:0000313" key="1">
    <source>
        <dbReference type="EMBL" id="TWC00238.1"/>
    </source>
</evidence>